<reference evidence="2" key="1">
    <citation type="submission" date="2023-03" db="EMBL/GenBank/DDBJ databases">
        <authorList>
            <person name="Shen W."/>
            <person name="Cai J."/>
        </authorList>
    </citation>
    <scope>NUCLEOTIDE SEQUENCE</scope>
    <source>
        <strain evidence="2">P69-2</strain>
    </source>
</reference>
<dbReference type="AlphaFoldDB" id="A0AAE4L5L1"/>
<sequence>MGLIVYGTQYGTSKKYALELAQITGDKVIDSQQLVGEIEATHVILIGSLYAGRMTGLKNVLQKLTTGKHELTLITVGMTDPAAEMLEKMQQPIQKQVTDKKVQLRGCYHLQGTVDYQQLALKHKLVIKPMLLAFKKKGPEELDDQARALLQAFEGTQSIQKIDFTDLAQKIYS</sequence>
<gene>
    <name evidence="2" type="ORF">P7H00_02815</name>
</gene>
<dbReference type="InterPro" id="IPR029039">
    <property type="entry name" value="Flavoprotein-like_sf"/>
</dbReference>
<name>A0AAE4L5L1_9ENTE</name>
<dbReference type="EMBL" id="JARQAI010000002">
    <property type="protein sequence ID" value="MDT2736067.1"/>
    <property type="molecule type" value="Genomic_DNA"/>
</dbReference>
<dbReference type="Proteomes" id="UP001180842">
    <property type="component" value="Unassembled WGS sequence"/>
</dbReference>
<dbReference type="InterPro" id="IPR026816">
    <property type="entry name" value="Flavodoxin_dom"/>
</dbReference>
<protein>
    <submittedName>
        <fullName evidence="2">Flavodoxin domain-containing protein</fullName>
    </submittedName>
</protein>
<evidence type="ECO:0000313" key="2">
    <source>
        <dbReference type="EMBL" id="MDT2736067.1"/>
    </source>
</evidence>
<dbReference type="RefSeq" id="WP_311796592.1">
    <property type="nucleotide sequence ID" value="NZ_JARQAI010000002.1"/>
</dbReference>
<accession>A0AAE4L5L1</accession>
<evidence type="ECO:0000259" key="1">
    <source>
        <dbReference type="Pfam" id="PF12724"/>
    </source>
</evidence>
<evidence type="ECO:0000313" key="3">
    <source>
        <dbReference type="Proteomes" id="UP001180842"/>
    </source>
</evidence>
<organism evidence="2 3">
    <name type="scientific">Enterococcus pseudoavium</name>
    <dbReference type="NCBI Taxonomy" id="44007"/>
    <lineage>
        <taxon>Bacteria</taxon>
        <taxon>Bacillati</taxon>
        <taxon>Bacillota</taxon>
        <taxon>Bacilli</taxon>
        <taxon>Lactobacillales</taxon>
        <taxon>Enterococcaceae</taxon>
        <taxon>Enterococcus</taxon>
    </lineage>
</organism>
<dbReference type="Pfam" id="PF12724">
    <property type="entry name" value="Flavodoxin_5"/>
    <property type="match status" value="1"/>
</dbReference>
<dbReference type="SUPFAM" id="SSF52218">
    <property type="entry name" value="Flavoproteins"/>
    <property type="match status" value="1"/>
</dbReference>
<feature type="domain" description="Flavodoxin" evidence="1">
    <location>
        <begin position="3"/>
        <end position="130"/>
    </location>
</feature>
<proteinExistence type="predicted"/>
<comment type="caution">
    <text evidence="2">The sequence shown here is derived from an EMBL/GenBank/DDBJ whole genome shotgun (WGS) entry which is preliminary data.</text>
</comment>